<dbReference type="InterPro" id="IPR036388">
    <property type="entry name" value="WH-like_DNA-bd_sf"/>
</dbReference>
<dbReference type="Proteomes" id="UP001652461">
    <property type="component" value="Unassembled WGS sequence"/>
</dbReference>
<accession>A0ABT2RVV5</accession>
<protein>
    <submittedName>
        <fullName evidence="4">ROK family protein</fullName>
    </submittedName>
</protein>
<keyword evidence="3" id="KW-0859">Xylose metabolism</keyword>
<dbReference type="Gene3D" id="3.30.420.40">
    <property type="match status" value="2"/>
</dbReference>
<organism evidence="4 5">
    <name type="scientific">Laedolimicola ammoniilytica</name>
    <dbReference type="NCBI Taxonomy" id="2981771"/>
    <lineage>
        <taxon>Bacteria</taxon>
        <taxon>Bacillati</taxon>
        <taxon>Bacillota</taxon>
        <taxon>Clostridia</taxon>
        <taxon>Lachnospirales</taxon>
        <taxon>Lachnospiraceae</taxon>
        <taxon>Laedolimicola</taxon>
    </lineage>
</organism>
<evidence type="ECO:0000256" key="1">
    <source>
        <dbReference type="ARBA" id="ARBA00002486"/>
    </source>
</evidence>
<comment type="similarity">
    <text evidence="2">Belongs to the ROK (NagC/XylR) family.</text>
</comment>
<comment type="function">
    <text evidence="1">Transcriptional repressor of xylose-utilizing enzymes.</text>
</comment>
<dbReference type="SUPFAM" id="SSF46785">
    <property type="entry name" value="Winged helix' DNA-binding domain"/>
    <property type="match status" value="1"/>
</dbReference>
<dbReference type="InterPro" id="IPR043129">
    <property type="entry name" value="ATPase_NBD"/>
</dbReference>
<dbReference type="RefSeq" id="WP_158362730.1">
    <property type="nucleotide sequence ID" value="NZ_JAOQKC010000006.1"/>
</dbReference>
<evidence type="ECO:0000313" key="5">
    <source>
        <dbReference type="Proteomes" id="UP001652461"/>
    </source>
</evidence>
<dbReference type="SUPFAM" id="SSF53067">
    <property type="entry name" value="Actin-like ATPase domain"/>
    <property type="match status" value="2"/>
</dbReference>
<dbReference type="PANTHER" id="PTHR18964">
    <property type="entry name" value="ROK (REPRESSOR, ORF, KINASE) FAMILY"/>
    <property type="match status" value="1"/>
</dbReference>
<dbReference type="Pfam" id="PF00480">
    <property type="entry name" value="ROK"/>
    <property type="match status" value="1"/>
</dbReference>
<reference evidence="4 5" key="1">
    <citation type="journal article" date="2021" name="ISME Commun">
        <title>Automated analysis of genomic sequences facilitates high-throughput and comprehensive description of bacteria.</title>
        <authorList>
            <person name="Hitch T.C.A."/>
        </authorList>
    </citation>
    <scope>NUCLEOTIDE SEQUENCE [LARGE SCALE GENOMIC DNA]</scope>
    <source>
        <strain evidence="4 5">Sanger_04</strain>
    </source>
</reference>
<sequence>MKKPIGAKPGDLRRQNYQAILQLFRDKDQLAVRDIMEVVSLSKTAITNILTNLIEMGTIHSIGKGDSTTQGGKKPELYALNPNYRYSMTVFFSQHSCFCQIYNLNYNCIAELYQKSESGTEYTYPEALSVMVAQIQTLLAQTRLTEDQLCGIVFHCPGIVLSQEGIISRPILDPGWPSNLHVIEDLRRLLPFSVPFYLDNSSRYYGYYELLNHPIRRTQNIVTIFSSTTVGGSNIRMGHLNHGLTGLVGEYGHITTDYTFARRCKCGNYGCFETGVGTDYVIPRIQKELKLHTQSLLKQDISSLTMHDIFLAANAGDHFAQKQLDFLIQQFSILLYNLQIAYDPNEIIIQGEYAESEGYFQDNLRKTIQLLSLHNIQNEVKLTFSFSGRGSTPEFCLPYAMMGASLFCFDRYFSQLDFHL</sequence>
<keyword evidence="3" id="KW-0119">Carbohydrate metabolism</keyword>
<proteinExistence type="inferred from homology"/>
<dbReference type="EMBL" id="JAOQKC010000006">
    <property type="protein sequence ID" value="MCU6696441.1"/>
    <property type="molecule type" value="Genomic_DNA"/>
</dbReference>
<name>A0ABT2RVV5_9FIRM</name>
<dbReference type="InterPro" id="IPR000600">
    <property type="entry name" value="ROK"/>
</dbReference>
<dbReference type="InterPro" id="IPR036390">
    <property type="entry name" value="WH_DNA-bd_sf"/>
</dbReference>
<evidence type="ECO:0000256" key="2">
    <source>
        <dbReference type="ARBA" id="ARBA00006479"/>
    </source>
</evidence>
<dbReference type="Gene3D" id="1.10.10.10">
    <property type="entry name" value="Winged helix-like DNA-binding domain superfamily/Winged helix DNA-binding domain"/>
    <property type="match status" value="1"/>
</dbReference>
<keyword evidence="5" id="KW-1185">Reference proteome</keyword>
<comment type="caution">
    <text evidence="4">The sequence shown here is derived from an EMBL/GenBank/DDBJ whole genome shotgun (WGS) entry which is preliminary data.</text>
</comment>
<evidence type="ECO:0000256" key="3">
    <source>
        <dbReference type="ARBA" id="ARBA00022629"/>
    </source>
</evidence>
<dbReference type="PANTHER" id="PTHR18964:SF149">
    <property type="entry name" value="BIFUNCTIONAL UDP-N-ACETYLGLUCOSAMINE 2-EPIMERASE_N-ACETYLMANNOSAMINE KINASE"/>
    <property type="match status" value="1"/>
</dbReference>
<gene>
    <name evidence="4" type="ORF">OCV63_05955</name>
</gene>
<evidence type="ECO:0000313" key="4">
    <source>
        <dbReference type="EMBL" id="MCU6696441.1"/>
    </source>
</evidence>